<accession>A0A7W0CAI1</accession>
<dbReference type="Proteomes" id="UP000525298">
    <property type="component" value="Unassembled WGS sequence"/>
</dbReference>
<dbReference type="EMBL" id="JACDUS010000007">
    <property type="protein sequence ID" value="MBA2882130.1"/>
    <property type="molecule type" value="Genomic_DNA"/>
</dbReference>
<name>A0A7W0CAI1_9BACT</name>
<proteinExistence type="predicted"/>
<evidence type="ECO:0000313" key="2">
    <source>
        <dbReference type="Proteomes" id="UP000525298"/>
    </source>
</evidence>
<dbReference type="RefSeq" id="WP_181551783.1">
    <property type="nucleotide sequence ID" value="NZ_JACDUS010000007.1"/>
</dbReference>
<sequence length="100" mass="11426">MKANRNELINAVGESVQELQCCIDRHRRLVAAVLEQGADKPGVGHFSRLLEVHSSREREKKLKTAIRDAIEDLEQSRKSFKSKQLESLRKKLTQVLADMD</sequence>
<keyword evidence="2" id="KW-1185">Reference proteome</keyword>
<organism evidence="1 2">
    <name type="scientific">Desulfosalsimonas propionicica</name>
    <dbReference type="NCBI Taxonomy" id="332175"/>
    <lineage>
        <taxon>Bacteria</taxon>
        <taxon>Pseudomonadati</taxon>
        <taxon>Thermodesulfobacteriota</taxon>
        <taxon>Desulfobacteria</taxon>
        <taxon>Desulfobacterales</taxon>
        <taxon>Desulfosalsimonadaceae</taxon>
        <taxon>Desulfosalsimonas</taxon>
    </lineage>
</organism>
<gene>
    <name evidence="1" type="ORF">HNR65_002471</name>
</gene>
<evidence type="ECO:0000313" key="1">
    <source>
        <dbReference type="EMBL" id="MBA2882130.1"/>
    </source>
</evidence>
<reference evidence="1 2" key="1">
    <citation type="submission" date="2020-07" db="EMBL/GenBank/DDBJ databases">
        <title>Genomic Encyclopedia of Type Strains, Phase IV (KMG-IV): sequencing the most valuable type-strain genomes for metagenomic binning, comparative biology and taxonomic classification.</title>
        <authorList>
            <person name="Goeker M."/>
        </authorList>
    </citation>
    <scope>NUCLEOTIDE SEQUENCE [LARGE SCALE GENOMIC DNA]</scope>
    <source>
        <strain evidence="1 2">DSM 17721</strain>
    </source>
</reference>
<comment type="caution">
    <text evidence="1">The sequence shown here is derived from an EMBL/GenBank/DDBJ whole genome shotgun (WGS) entry which is preliminary data.</text>
</comment>
<protein>
    <submittedName>
        <fullName evidence="1">Uncharacterized protein</fullName>
    </submittedName>
</protein>
<dbReference type="AlphaFoldDB" id="A0A7W0CAI1"/>